<reference evidence="2" key="1">
    <citation type="submission" date="2016-10" db="EMBL/GenBank/DDBJ databases">
        <authorList>
            <person name="Varghese N."/>
            <person name="Submissions S."/>
        </authorList>
    </citation>
    <scope>NUCLEOTIDE SEQUENCE [LARGE SCALE GENOMIC DNA]</scope>
    <source>
        <strain evidence="2">DSM 44654</strain>
    </source>
</reference>
<accession>A0A1H5QFA1</accession>
<dbReference type="RefSeq" id="WP_086676947.1">
    <property type="nucleotide sequence ID" value="NZ_FNUJ01000002.1"/>
</dbReference>
<name>A0A1H5QFA1_9PSEU</name>
<dbReference type="Proteomes" id="UP000198878">
    <property type="component" value="Unassembled WGS sequence"/>
</dbReference>
<keyword evidence="2" id="KW-1185">Reference proteome</keyword>
<evidence type="ECO:0000313" key="1">
    <source>
        <dbReference type="EMBL" id="SEF24689.1"/>
    </source>
</evidence>
<dbReference type="AlphaFoldDB" id="A0A1H5QFA1"/>
<evidence type="ECO:0008006" key="3">
    <source>
        <dbReference type="Google" id="ProtNLM"/>
    </source>
</evidence>
<dbReference type="EMBL" id="FNUJ01000002">
    <property type="protein sequence ID" value="SEF24689.1"/>
    <property type="molecule type" value="Genomic_DNA"/>
</dbReference>
<protein>
    <recommendedName>
        <fullName evidence="3">SpoVT-AbrB domain-containing protein</fullName>
    </recommendedName>
</protein>
<dbReference type="OrthoDB" id="3634685at2"/>
<proteinExistence type="predicted"/>
<evidence type="ECO:0000313" key="2">
    <source>
        <dbReference type="Proteomes" id="UP000198878"/>
    </source>
</evidence>
<organism evidence="1 2">
    <name type="scientific">Amycolatopsis pretoriensis</name>
    <dbReference type="NCBI Taxonomy" id="218821"/>
    <lineage>
        <taxon>Bacteria</taxon>
        <taxon>Bacillati</taxon>
        <taxon>Actinomycetota</taxon>
        <taxon>Actinomycetes</taxon>
        <taxon>Pseudonocardiales</taxon>
        <taxon>Pseudonocardiaceae</taxon>
        <taxon>Amycolatopsis</taxon>
    </lineage>
</organism>
<gene>
    <name evidence="1" type="ORF">SAMN05421837_102819</name>
</gene>
<sequence length="184" mass="19360">MADRQVSQTGTDLTDPAGAAFVESWPSTSNKAADKIVTSLLLPESRRSTEPVIPLPVAELGPLMDGGSIAFSLVKVGGNGVVAARMALQQLAWPSGRALRFSVSSGLLIVAPGEKPTAAFVPPTMNLTLPARLRSRCRIRAGDQVLLASVVEHNLLVVYPQHVLHTMLATYHDTLTATSGNPGS</sequence>